<reference evidence="1" key="1">
    <citation type="submission" date="2019-05" db="EMBL/GenBank/DDBJ databases">
        <title>Annotation for the trematode Fasciolopsis buski.</title>
        <authorList>
            <person name="Choi Y.-J."/>
        </authorList>
    </citation>
    <scope>NUCLEOTIDE SEQUENCE</scope>
    <source>
        <strain evidence="1">HT</strain>
        <tissue evidence="1">Whole worm</tissue>
    </source>
</reference>
<gene>
    <name evidence="1" type="ORF">FBUS_06727</name>
</gene>
<keyword evidence="2" id="KW-1185">Reference proteome</keyword>
<dbReference type="EMBL" id="LUCM01001517">
    <property type="protein sequence ID" value="KAA0198758.1"/>
    <property type="molecule type" value="Genomic_DNA"/>
</dbReference>
<name>A0A8E0S4D3_9TREM</name>
<sequence length="119" mass="13367">MKLENAHGKLELLIFNFSETLKSLLIANEIISLGANLINNQPKLLHPSGQRRFVTVSCIASAETFPHKIRLPLTWNSRRAISQLLQSNPLTSKERLELHPRTDGNTVLDRGIVLKNTCT</sequence>
<dbReference type="OrthoDB" id="6287476at2759"/>
<organism evidence="1 2">
    <name type="scientific">Fasciolopsis buskii</name>
    <dbReference type="NCBI Taxonomy" id="27845"/>
    <lineage>
        <taxon>Eukaryota</taxon>
        <taxon>Metazoa</taxon>
        <taxon>Spiralia</taxon>
        <taxon>Lophotrochozoa</taxon>
        <taxon>Platyhelminthes</taxon>
        <taxon>Trematoda</taxon>
        <taxon>Digenea</taxon>
        <taxon>Plagiorchiida</taxon>
        <taxon>Echinostomata</taxon>
        <taxon>Echinostomatoidea</taxon>
        <taxon>Fasciolidae</taxon>
        <taxon>Fasciolopsis</taxon>
    </lineage>
</organism>
<dbReference type="AlphaFoldDB" id="A0A8E0S4D3"/>
<accession>A0A8E0S4D3</accession>
<dbReference type="Proteomes" id="UP000728185">
    <property type="component" value="Unassembled WGS sequence"/>
</dbReference>
<proteinExistence type="predicted"/>
<evidence type="ECO:0000313" key="2">
    <source>
        <dbReference type="Proteomes" id="UP000728185"/>
    </source>
</evidence>
<protein>
    <submittedName>
        <fullName evidence="1">Uncharacterized protein</fullName>
    </submittedName>
</protein>
<evidence type="ECO:0000313" key="1">
    <source>
        <dbReference type="EMBL" id="KAA0198758.1"/>
    </source>
</evidence>
<comment type="caution">
    <text evidence="1">The sequence shown here is derived from an EMBL/GenBank/DDBJ whole genome shotgun (WGS) entry which is preliminary data.</text>
</comment>